<dbReference type="InterPro" id="IPR025655">
    <property type="entry name" value="PEX14"/>
</dbReference>
<dbReference type="PANTHER" id="PTHR23058">
    <property type="entry name" value="PEROXISOMAL MEMBRANE PROTEIN PEX14"/>
    <property type="match status" value="1"/>
</dbReference>
<evidence type="ECO:0000256" key="1">
    <source>
        <dbReference type="RuleBase" id="RU367032"/>
    </source>
</evidence>
<evidence type="ECO:0000313" key="4">
    <source>
        <dbReference type="EMBL" id="ORX63791.1"/>
    </source>
</evidence>
<dbReference type="GO" id="GO:1990429">
    <property type="term" value="C:peroxisomal importomer complex"/>
    <property type="evidence" value="ECO:0007669"/>
    <property type="project" value="TreeGrafter"/>
</dbReference>
<dbReference type="GO" id="GO:0005778">
    <property type="term" value="C:peroxisomal membrane"/>
    <property type="evidence" value="ECO:0007669"/>
    <property type="project" value="UniProtKB-SubCell"/>
</dbReference>
<dbReference type="GO" id="GO:0005102">
    <property type="term" value="F:signaling receptor binding"/>
    <property type="evidence" value="ECO:0007669"/>
    <property type="project" value="TreeGrafter"/>
</dbReference>
<dbReference type="Proteomes" id="UP000193498">
    <property type="component" value="Unassembled WGS sequence"/>
</dbReference>
<evidence type="ECO:0000313" key="5">
    <source>
        <dbReference type="Proteomes" id="UP000193498"/>
    </source>
</evidence>
<dbReference type="AlphaFoldDB" id="A0A1Y1VR68"/>
<feature type="compositionally biased region" description="Low complexity" evidence="2">
    <location>
        <begin position="96"/>
        <end position="120"/>
    </location>
</feature>
<protein>
    <recommendedName>
        <fullName evidence="1">Peroxisomal membrane protein PEX14</fullName>
    </recommendedName>
    <alternativeName>
        <fullName evidence="1">Peroxin-14</fullName>
    </alternativeName>
</protein>
<keyword evidence="1 3" id="KW-0472">Membrane</keyword>
<keyword evidence="3" id="KW-1133">Transmembrane helix</keyword>
<dbReference type="OrthoDB" id="441517at2759"/>
<evidence type="ECO:0000256" key="2">
    <source>
        <dbReference type="SAM" id="MobiDB-lite"/>
    </source>
</evidence>
<dbReference type="STRING" id="1314790.A0A1Y1VR68"/>
<keyword evidence="5" id="KW-1185">Reference proteome</keyword>
<keyword evidence="1" id="KW-0813">Transport</keyword>
<comment type="subcellular location">
    <subcellularLocation>
        <location evidence="1">Peroxisome membrane</location>
    </subcellularLocation>
</comment>
<feature type="compositionally biased region" description="Basic and acidic residues" evidence="2">
    <location>
        <begin position="25"/>
        <end position="40"/>
    </location>
</feature>
<dbReference type="GO" id="GO:0016560">
    <property type="term" value="P:protein import into peroxisome matrix, docking"/>
    <property type="evidence" value="ECO:0007669"/>
    <property type="project" value="UniProtKB-UniRule"/>
</dbReference>
<sequence>MSDSSPSSPNPFEADLVDDSSNFAEKGEGEIPSSEEKPTSTEETSLSAAEQRQKRREELLERQQQARQAPSTPTTSTTANPALPVETPEPVKESATSTPVSTPTSVPSTSSSQTTEASEPAPRPQMIAQALSFLNSPNVQSAPWLTQAEIDAAVEKSSAKDSRQEPATPNSMHRATSSAAVPQFHPAPPISIMVAPNPNTERIRKTIVALMITSGLTAGLLGLFKLVMLPIRNSLTQEQHLRYDQQLKNVQQFHEELKSYHQTLQSSEDGPLKTLEKSTQTLRRTLRNFETQLMERSMNDVGAGYFSVYKLQAEHRSGLPAQIRSDIRSIKGLLLSRRTPFNSAFQQPTVA</sequence>
<accession>A0A1Y1VR68</accession>
<proteinExistence type="inferred from homology"/>
<keyword evidence="3" id="KW-0812">Transmembrane</keyword>
<feature type="compositionally biased region" description="Basic and acidic residues" evidence="2">
    <location>
        <begin position="51"/>
        <end position="61"/>
    </location>
</feature>
<feature type="compositionally biased region" description="Polar residues" evidence="2">
    <location>
        <begin position="165"/>
        <end position="180"/>
    </location>
</feature>
<name>A0A1Y1VR68_9FUNG</name>
<feature type="compositionally biased region" description="Low complexity" evidence="2">
    <location>
        <begin position="62"/>
        <end position="79"/>
    </location>
</feature>
<feature type="region of interest" description="Disordered" evidence="2">
    <location>
        <begin position="153"/>
        <end position="184"/>
    </location>
</feature>
<reference evidence="4 5" key="1">
    <citation type="submission" date="2016-07" db="EMBL/GenBank/DDBJ databases">
        <title>Pervasive Adenine N6-methylation of Active Genes in Fungi.</title>
        <authorList>
            <consortium name="DOE Joint Genome Institute"/>
            <person name="Mondo S.J."/>
            <person name="Dannebaum R.O."/>
            <person name="Kuo R.C."/>
            <person name="Labutti K."/>
            <person name="Haridas S."/>
            <person name="Kuo A."/>
            <person name="Salamov A."/>
            <person name="Ahrendt S.R."/>
            <person name="Lipzen A."/>
            <person name="Sullivan W."/>
            <person name="Andreopoulos W.B."/>
            <person name="Clum A."/>
            <person name="Lindquist E."/>
            <person name="Daum C."/>
            <person name="Ramamoorthy G.K."/>
            <person name="Gryganskyi A."/>
            <person name="Culley D."/>
            <person name="Magnuson J.K."/>
            <person name="James T.Y."/>
            <person name="O'Malley M.A."/>
            <person name="Stajich J.E."/>
            <person name="Spatafora J.W."/>
            <person name="Visel A."/>
            <person name="Grigoriev I.V."/>
        </authorList>
    </citation>
    <scope>NUCLEOTIDE SEQUENCE [LARGE SCALE GENOMIC DNA]</scope>
    <source>
        <strain evidence="4 5">CBS 931.73</strain>
    </source>
</reference>
<keyword evidence="1" id="KW-0576">Peroxisome</keyword>
<gene>
    <name evidence="4" type="ORF">K493DRAFT_322072</name>
</gene>
<dbReference type="InParanoid" id="A0A1Y1VR68"/>
<keyword evidence="1" id="KW-0653">Protein transport</keyword>
<dbReference type="PANTHER" id="PTHR23058:SF0">
    <property type="entry name" value="PEROXISOMAL MEMBRANE PROTEIN PEX14"/>
    <property type="match status" value="1"/>
</dbReference>
<comment type="function">
    <text evidence="1">Component of the PEX13-PEX14 docking complex, a translocon channel that specifically mediates the import of peroxisomal cargo proteins bound to PEX5 receptor. The PEX13-PEX14 docking complex forms a large import pore which can be opened to a diameter of about 9 nm. Mechanistically, PEX5 receptor along with cargo proteins associates with the PEX14 subunit of the PEX13-PEX14 docking complex in the cytosol, leading to the insertion of the receptor into the organelle membrane with the concomitant translocation of the cargo into the peroxisome matrix.</text>
</comment>
<feature type="region of interest" description="Disordered" evidence="2">
    <location>
        <begin position="1"/>
        <end position="122"/>
    </location>
</feature>
<organism evidence="4 5">
    <name type="scientific">Basidiobolus meristosporus CBS 931.73</name>
    <dbReference type="NCBI Taxonomy" id="1314790"/>
    <lineage>
        <taxon>Eukaryota</taxon>
        <taxon>Fungi</taxon>
        <taxon>Fungi incertae sedis</taxon>
        <taxon>Zoopagomycota</taxon>
        <taxon>Entomophthoromycotina</taxon>
        <taxon>Basidiobolomycetes</taxon>
        <taxon>Basidiobolales</taxon>
        <taxon>Basidiobolaceae</taxon>
        <taxon>Basidiobolus</taxon>
    </lineage>
</organism>
<comment type="similarity">
    <text evidence="1">Belongs to the peroxin-14 family.</text>
</comment>
<feature type="transmembrane region" description="Helical" evidence="3">
    <location>
        <begin position="207"/>
        <end position="227"/>
    </location>
</feature>
<feature type="compositionally biased region" description="Low complexity" evidence="2">
    <location>
        <begin position="41"/>
        <end position="50"/>
    </location>
</feature>
<evidence type="ECO:0000256" key="3">
    <source>
        <dbReference type="SAM" id="Phobius"/>
    </source>
</evidence>
<feature type="compositionally biased region" description="Basic and acidic residues" evidence="2">
    <location>
        <begin position="153"/>
        <end position="164"/>
    </location>
</feature>
<comment type="caution">
    <text evidence="4">The sequence shown here is derived from an EMBL/GenBank/DDBJ whole genome shotgun (WGS) entry which is preliminary data.</text>
</comment>
<dbReference type="EMBL" id="MCFE01001266">
    <property type="protein sequence ID" value="ORX63791.1"/>
    <property type="molecule type" value="Genomic_DNA"/>
</dbReference>